<reference evidence="1" key="1">
    <citation type="submission" date="2024-03" db="EMBL/GenBank/DDBJ databases">
        <title>Novel Streptomyces species of biotechnological and ecological value are a feature of Machair soil.</title>
        <authorList>
            <person name="Prole J.R."/>
            <person name="Goodfellow M."/>
            <person name="Allenby N."/>
            <person name="Ward A.C."/>
        </authorList>
    </citation>
    <scope>NUCLEOTIDE SEQUENCE</scope>
    <source>
        <strain evidence="1">MS2.AVA.5</strain>
    </source>
</reference>
<keyword evidence="2" id="KW-1185">Reference proteome</keyword>
<accession>A0ACC6PND5</accession>
<dbReference type="EMBL" id="JBBKAJ010000022">
    <property type="protein sequence ID" value="MEJ8632889.1"/>
    <property type="molecule type" value="Genomic_DNA"/>
</dbReference>
<name>A0ACC6PND5_9ACTN</name>
<evidence type="ECO:0000313" key="1">
    <source>
        <dbReference type="EMBL" id="MEJ8632889.1"/>
    </source>
</evidence>
<sequence>MPTFETPKPITATVHLESGTVRIIASQRTDTVVEVHPASAAEADVQAAQQTRAGCTSGKLMVKTPKGRVLNGAPGRVRVEIALPQGSRLNATAARGSVTCAGAMGECGVTVQDGDIRIEQAGAVQLRTHNGDITVVRTGDAEIATGSGELRIGAVVGTAVIKNSDGLTQLDEITGEAQLKTGEGTVSIGIARAAVTATCATGDICIDEAHGRVDLRTRVGNIQVGIPEGTAAWLDADAQAGTIHRMLDTADGTGESGASVDVRVRTSSGDIVVHRAQRAPLARPGL</sequence>
<gene>
    <name evidence="1" type="ORF">WKI67_05730</name>
</gene>
<comment type="caution">
    <text evidence="1">The sequence shown here is derived from an EMBL/GenBank/DDBJ whole genome shotgun (WGS) entry which is preliminary data.</text>
</comment>
<organism evidence="1 2">
    <name type="scientific">Streptomyces achmelvichensis</name>
    <dbReference type="NCBI Taxonomy" id="3134111"/>
    <lineage>
        <taxon>Bacteria</taxon>
        <taxon>Bacillati</taxon>
        <taxon>Actinomycetota</taxon>
        <taxon>Actinomycetes</taxon>
        <taxon>Kitasatosporales</taxon>
        <taxon>Streptomycetaceae</taxon>
        <taxon>Streptomyces</taxon>
    </lineage>
</organism>
<dbReference type="Proteomes" id="UP001377168">
    <property type="component" value="Unassembled WGS sequence"/>
</dbReference>
<evidence type="ECO:0000313" key="2">
    <source>
        <dbReference type="Proteomes" id="UP001377168"/>
    </source>
</evidence>
<proteinExistence type="predicted"/>
<protein>
    <submittedName>
        <fullName evidence="1">DUF4097 family beta strand repeat-containing protein</fullName>
    </submittedName>
</protein>